<proteinExistence type="predicted"/>
<name>A0ABP1BGG7_9BRYO</name>
<feature type="non-terminal residue" evidence="1">
    <location>
        <position position="1"/>
    </location>
</feature>
<dbReference type="Proteomes" id="UP001497522">
    <property type="component" value="Chromosome 4"/>
</dbReference>
<evidence type="ECO:0000313" key="1">
    <source>
        <dbReference type="EMBL" id="CAK9874075.1"/>
    </source>
</evidence>
<sequence length="54" mass="6010">SLQYLCHKAHFQQKHAFAEASNVEDSQKEPASHVKSDFLALGAQGKIRELCLAK</sequence>
<gene>
    <name evidence="1" type="ORF">CSSPJE1EN2_LOCUS16516</name>
</gene>
<reference evidence="1" key="1">
    <citation type="submission" date="2024-03" db="EMBL/GenBank/DDBJ databases">
        <authorList>
            <consortium name="ELIXIR-Norway"/>
            <consortium name="Elixir Norway"/>
        </authorList>
    </citation>
    <scope>NUCLEOTIDE SEQUENCE</scope>
</reference>
<evidence type="ECO:0000313" key="2">
    <source>
        <dbReference type="Proteomes" id="UP001497522"/>
    </source>
</evidence>
<dbReference type="EMBL" id="OZ023705">
    <property type="protein sequence ID" value="CAK9874075.1"/>
    <property type="molecule type" value="Genomic_DNA"/>
</dbReference>
<accession>A0ABP1BGG7</accession>
<organism evidence="1 2">
    <name type="scientific">Sphagnum jensenii</name>
    <dbReference type="NCBI Taxonomy" id="128206"/>
    <lineage>
        <taxon>Eukaryota</taxon>
        <taxon>Viridiplantae</taxon>
        <taxon>Streptophyta</taxon>
        <taxon>Embryophyta</taxon>
        <taxon>Bryophyta</taxon>
        <taxon>Sphagnophytina</taxon>
        <taxon>Sphagnopsida</taxon>
        <taxon>Sphagnales</taxon>
        <taxon>Sphagnaceae</taxon>
        <taxon>Sphagnum</taxon>
    </lineage>
</organism>
<protein>
    <submittedName>
        <fullName evidence="1">Uncharacterized protein</fullName>
    </submittedName>
</protein>
<keyword evidence="2" id="KW-1185">Reference proteome</keyword>